<evidence type="ECO:0000313" key="2">
    <source>
        <dbReference type="EMBL" id="AGH45017.1"/>
    </source>
</evidence>
<evidence type="ECO:0000313" key="3">
    <source>
        <dbReference type="Proteomes" id="UP000011864"/>
    </source>
</evidence>
<dbReference type="InterPro" id="IPR035965">
    <property type="entry name" value="PAS-like_dom_sf"/>
</dbReference>
<dbReference type="InterPro" id="IPR000700">
    <property type="entry name" value="PAS-assoc_C"/>
</dbReference>
<dbReference type="eggNOG" id="COG4191">
    <property type="taxonomic scope" value="Bacteria"/>
</dbReference>
<dbReference type="KEGG" id="gps:C427_2908"/>
<feature type="domain" description="PAC" evidence="1">
    <location>
        <begin position="11"/>
        <end position="61"/>
    </location>
</feature>
<keyword evidence="2" id="KW-0808">Transferase</keyword>
<reference evidence="2 3" key="1">
    <citation type="journal article" date="2013" name="Genome Announc.">
        <title>Complete Genome Sequence of Glaciecola psychrophila Strain 170T.</title>
        <authorList>
            <person name="Yin J."/>
            <person name="Chen J."/>
            <person name="Liu G."/>
            <person name="Yu Y."/>
            <person name="Song L."/>
            <person name="Wang X."/>
            <person name="Qu X."/>
        </authorList>
    </citation>
    <scope>NUCLEOTIDE SEQUENCE [LARGE SCALE GENOMIC DNA]</scope>
    <source>
        <strain evidence="2 3">170</strain>
    </source>
</reference>
<dbReference type="NCBIfam" id="TIGR00229">
    <property type="entry name" value="sensory_box"/>
    <property type="match status" value="1"/>
</dbReference>
<sequence length="73" mass="8089">MASGEPKIIGKGREVRGKKSNGEEFPIFLSVGEVKGSSHIQFVGIIRDISEQERDRNEARQGKVESVYLMLLG</sequence>
<evidence type="ECO:0000259" key="1">
    <source>
        <dbReference type="PROSITE" id="PS50113"/>
    </source>
</evidence>
<gene>
    <name evidence="2" type="ORF">C427_2908</name>
</gene>
<dbReference type="PROSITE" id="PS50113">
    <property type="entry name" value="PAC"/>
    <property type="match status" value="1"/>
</dbReference>
<protein>
    <submittedName>
        <fullName evidence="2">PAS/PAC sensor signal transduction histidine kinase</fullName>
    </submittedName>
</protein>
<dbReference type="PATRIC" id="fig|1129794.4.peg.2892"/>
<dbReference type="AlphaFoldDB" id="M4S2Y1"/>
<accession>M4S2Y1</accession>
<dbReference type="EMBL" id="CP003837">
    <property type="protein sequence ID" value="AGH45017.1"/>
    <property type="molecule type" value="Genomic_DNA"/>
</dbReference>
<dbReference type="HOGENOM" id="CLU_2701456_0_0_6"/>
<proteinExistence type="predicted"/>
<dbReference type="GO" id="GO:0016301">
    <property type="term" value="F:kinase activity"/>
    <property type="evidence" value="ECO:0007669"/>
    <property type="project" value="UniProtKB-KW"/>
</dbReference>
<dbReference type="Proteomes" id="UP000011864">
    <property type="component" value="Chromosome"/>
</dbReference>
<dbReference type="Gene3D" id="3.30.450.20">
    <property type="entry name" value="PAS domain"/>
    <property type="match status" value="1"/>
</dbReference>
<dbReference type="InterPro" id="IPR000014">
    <property type="entry name" value="PAS"/>
</dbReference>
<dbReference type="SUPFAM" id="SSF55785">
    <property type="entry name" value="PYP-like sensor domain (PAS domain)"/>
    <property type="match status" value="1"/>
</dbReference>
<name>M4S2Y1_9ALTE</name>
<organism evidence="2 3">
    <name type="scientific">Paraglaciecola psychrophila 170</name>
    <dbReference type="NCBI Taxonomy" id="1129794"/>
    <lineage>
        <taxon>Bacteria</taxon>
        <taxon>Pseudomonadati</taxon>
        <taxon>Pseudomonadota</taxon>
        <taxon>Gammaproteobacteria</taxon>
        <taxon>Alteromonadales</taxon>
        <taxon>Alteromonadaceae</taxon>
        <taxon>Paraglaciecola</taxon>
    </lineage>
</organism>
<keyword evidence="2" id="KW-0418">Kinase</keyword>
<keyword evidence="3" id="KW-1185">Reference proteome</keyword>
<dbReference type="STRING" id="1129794.C427_2908"/>